<reference evidence="3 4" key="2">
    <citation type="submission" date="2018-06" db="EMBL/GenBank/DDBJ databases">
        <title>Metagenomic assembly of (sub)arctic Cyanobacteria and their associated microbiome from non-axenic cultures.</title>
        <authorList>
            <person name="Baurain D."/>
        </authorList>
    </citation>
    <scope>NUCLEOTIDE SEQUENCE [LARGE SCALE GENOMIC DNA]</scope>
    <source>
        <strain evidence="3">ULC066bin1</strain>
    </source>
</reference>
<organism evidence="3 4">
    <name type="scientific">Pseudanabaena frigida</name>
    <dbReference type="NCBI Taxonomy" id="945775"/>
    <lineage>
        <taxon>Bacteria</taxon>
        <taxon>Bacillati</taxon>
        <taxon>Cyanobacteriota</taxon>
        <taxon>Cyanophyceae</taxon>
        <taxon>Pseudanabaenales</taxon>
        <taxon>Pseudanabaenaceae</taxon>
        <taxon>Pseudanabaena</taxon>
    </lineage>
</organism>
<dbReference type="AlphaFoldDB" id="A0A2W4XZB9"/>
<reference evidence="3 4" key="1">
    <citation type="submission" date="2018-04" db="EMBL/GenBank/DDBJ databases">
        <authorList>
            <person name="Go L.Y."/>
            <person name="Mitchell J.A."/>
        </authorList>
    </citation>
    <scope>NUCLEOTIDE SEQUENCE [LARGE SCALE GENOMIC DNA]</scope>
    <source>
        <strain evidence="3">ULC066bin1</strain>
    </source>
</reference>
<evidence type="ECO:0000256" key="1">
    <source>
        <dbReference type="SAM" id="MobiDB-lite"/>
    </source>
</evidence>
<name>A0A2W4XZB9_9CYAN</name>
<dbReference type="InterPro" id="IPR047709">
    <property type="entry name" value="HpsJ-like"/>
</dbReference>
<evidence type="ECO:0000256" key="2">
    <source>
        <dbReference type="SAM" id="Phobius"/>
    </source>
</evidence>
<dbReference type="NCBIfam" id="NF038305">
    <property type="entry name" value="HpsJ_fam"/>
    <property type="match status" value="1"/>
</dbReference>
<feature type="transmembrane region" description="Helical" evidence="2">
    <location>
        <begin position="20"/>
        <end position="37"/>
    </location>
</feature>
<keyword evidence="2" id="KW-0472">Membrane</keyword>
<gene>
    <name evidence="3" type="ORF">DCF19_12035</name>
</gene>
<evidence type="ECO:0000313" key="3">
    <source>
        <dbReference type="EMBL" id="PZO40611.1"/>
    </source>
</evidence>
<feature type="compositionally biased region" description="Polar residues" evidence="1">
    <location>
        <begin position="242"/>
        <end position="257"/>
    </location>
</feature>
<comment type="caution">
    <text evidence="3">The sequence shown here is derived from an EMBL/GenBank/DDBJ whole genome shotgun (WGS) entry which is preliminary data.</text>
</comment>
<keyword evidence="2" id="KW-1133">Transmembrane helix</keyword>
<dbReference type="Proteomes" id="UP000249467">
    <property type="component" value="Unassembled WGS sequence"/>
</dbReference>
<evidence type="ECO:0000313" key="4">
    <source>
        <dbReference type="Proteomes" id="UP000249467"/>
    </source>
</evidence>
<accession>A0A2W4XZB9</accession>
<dbReference type="EMBL" id="QBML01000014">
    <property type="protein sequence ID" value="PZO40611.1"/>
    <property type="molecule type" value="Genomic_DNA"/>
</dbReference>
<keyword evidence="2" id="KW-0812">Transmembrane</keyword>
<feature type="region of interest" description="Disordered" evidence="1">
    <location>
        <begin position="240"/>
        <end position="267"/>
    </location>
</feature>
<proteinExistence type="predicted"/>
<feature type="transmembrane region" description="Helical" evidence="2">
    <location>
        <begin position="90"/>
        <end position="111"/>
    </location>
</feature>
<feature type="transmembrane region" description="Helical" evidence="2">
    <location>
        <begin position="49"/>
        <end position="70"/>
    </location>
</feature>
<sequence length="267" mass="29768">MSNTNSNSTEVITANLLRFAGYGLLLLAFSNFADALIPSKFGQDATWEFSTLGKLVGISPVPIIGLILVFYGESTYRSALGKNILKFLSWLSLLLSILFAVMLLIGISAVIRINSENAAKASFAMSQQLEQFKTAKENLKNTNDVNLVRAAEFIEKRSPNIKLNKNNPTELRNQLNSEIVKNENDIKAKVEEGQARASRQLIKQAAKWYFEAIVSAFVLFGIWHQTKWARTNSRRKKKISKVPTNLSDIASTPTFDTETSESKSEDL</sequence>
<protein>
    <submittedName>
        <fullName evidence="3">Uncharacterized protein</fullName>
    </submittedName>
</protein>